<dbReference type="InterPro" id="IPR036691">
    <property type="entry name" value="Endo/exonu/phosph_ase_sf"/>
</dbReference>
<accession>A0A060T3R9</accession>
<feature type="transmembrane region" description="Helical" evidence="1">
    <location>
        <begin position="257"/>
        <end position="283"/>
    </location>
</feature>
<keyword evidence="1" id="KW-0472">Membrane</keyword>
<feature type="domain" description="PGAP2IP second transmembrane" evidence="3">
    <location>
        <begin position="443"/>
        <end position="618"/>
    </location>
</feature>
<feature type="transmembrane region" description="Helical" evidence="1">
    <location>
        <begin position="165"/>
        <end position="183"/>
    </location>
</feature>
<dbReference type="InterPro" id="IPR057315">
    <property type="entry name" value="Exo_endo_phos_PGAP2IP_C"/>
</dbReference>
<feature type="transmembrane region" description="Helical" evidence="1">
    <location>
        <begin position="565"/>
        <end position="588"/>
    </location>
</feature>
<feature type="transmembrane region" description="Helical" evidence="1">
    <location>
        <begin position="343"/>
        <end position="365"/>
    </location>
</feature>
<evidence type="ECO:0000259" key="2">
    <source>
        <dbReference type="Pfam" id="PF10277"/>
    </source>
</evidence>
<evidence type="ECO:0000313" key="6">
    <source>
        <dbReference type="EMBL" id="CDP35730.1"/>
    </source>
</evidence>
<gene>
    <name evidence="6" type="ORF">GNLVRS02_ARAD1C42152g</name>
</gene>
<feature type="transmembrane region" description="Helical" evidence="1">
    <location>
        <begin position="72"/>
        <end position="93"/>
    </location>
</feature>
<feature type="domain" description="CWH43-like N-terminal" evidence="2">
    <location>
        <begin position="14"/>
        <end position="221"/>
    </location>
</feature>
<proteinExistence type="predicted"/>
<dbReference type="EMBL" id="HG937693">
    <property type="protein sequence ID" value="CDP35730.1"/>
    <property type="molecule type" value="Genomic_DNA"/>
</dbReference>
<dbReference type="GO" id="GO:0031505">
    <property type="term" value="P:fungal-type cell wall organization"/>
    <property type="evidence" value="ECO:0007669"/>
    <property type="project" value="TreeGrafter"/>
</dbReference>
<feature type="transmembrane region" description="Helical" evidence="1">
    <location>
        <begin position="445"/>
        <end position="464"/>
    </location>
</feature>
<feature type="transmembrane region" description="Helical" evidence="1">
    <location>
        <begin position="414"/>
        <end position="433"/>
    </location>
</feature>
<dbReference type="PANTHER" id="PTHR14859:SF1">
    <property type="entry name" value="PGAP2-INTERACTING PROTEIN"/>
    <property type="match status" value="1"/>
</dbReference>
<feature type="transmembrane region" description="Helical" evidence="1">
    <location>
        <begin position="511"/>
        <end position="529"/>
    </location>
</feature>
<evidence type="ECO:0000259" key="4">
    <source>
        <dbReference type="Pfam" id="PF23022"/>
    </source>
</evidence>
<feature type="transmembrane region" description="Helical" evidence="1">
    <location>
        <begin position="12"/>
        <end position="40"/>
    </location>
</feature>
<reference evidence="6" key="2">
    <citation type="submission" date="2014-06" db="EMBL/GenBank/DDBJ databases">
        <title>The complete genome of Blastobotrys (Arxula) adeninivorans LS3 - a yeast of biotechnological interest.</title>
        <authorList>
            <person name="Kunze G."/>
            <person name="Gaillardin C."/>
            <person name="Czernicka M."/>
            <person name="Durrens P."/>
            <person name="Martin T."/>
            <person name="Boer E."/>
            <person name="Gabaldon T."/>
            <person name="Cruz J."/>
            <person name="Talla E."/>
            <person name="Marck C."/>
            <person name="Goffeau A."/>
            <person name="Barbe V."/>
            <person name="Baret P."/>
            <person name="Baronian K."/>
            <person name="Beier S."/>
            <person name="Bleykasten C."/>
            <person name="Bode R."/>
            <person name="Casaregola S."/>
            <person name="Despons L."/>
            <person name="Fairhead C."/>
            <person name="Giersberg M."/>
            <person name="Gierski P."/>
            <person name="Hahnel U."/>
            <person name="Hartmann A."/>
            <person name="Jankowska D."/>
            <person name="Jubin C."/>
            <person name="Jung P."/>
            <person name="Lafontaine I."/>
            <person name="Leh-Louis V."/>
            <person name="Lemaire M."/>
            <person name="Marcet-Houben M."/>
            <person name="Mascher M."/>
            <person name="Morel G."/>
            <person name="Richard G.-F."/>
            <person name="Riechen J."/>
            <person name="Sacerdot C."/>
            <person name="Sarkar A."/>
            <person name="Savel G."/>
            <person name="Schacherer J."/>
            <person name="Sherman D."/>
            <person name="Straub M.-L."/>
            <person name="Stein N."/>
            <person name="Thierry A."/>
            <person name="Trautwein-Schult A."/>
            <person name="Westhof E."/>
            <person name="Worch S."/>
            <person name="Dujon B."/>
            <person name="Souciet J.-L."/>
            <person name="Wincker P."/>
            <person name="Scholz U."/>
            <person name="Neuveglise N."/>
        </authorList>
    </citation>
    <scope>NUCLEOTIDE SEQUENCE</scope>
    <source>
        <strain evidence="6">LS3</strain>
    </source>
</reference>
<dbReference type="GO" id="GO:0006506">
    <property type="term" value="P:GPI anchor biosynthetic process"/>
    <property type="evidence" value="ECO:0007669"/>
    <property type="project" value="TreeGrafter"/>
</dbReference>
<evidence type="ECO:0000259" key="3">
    <source>
        <dbReference type="Pfam" id="PF23021"/>
    </source>
</evidence>
<feature type="transmembrane region" description="Helical" evidence="1">
    <location>
        <begin position="289"/>
        <end position="310"/>
    </location>
</feature>
<feature type="domain" description="PGAP2IP C-terminal nuclease-like" evidence="5">
    <location>
        <begin position="677"/>
        <end position="917"/>
    </location>
</feature>
<feature type="transmembrane region" description="Helical" evidence="1">
    <location>
        <begin position="377"/>
        <end position="394"/>
    </location>
</feature>
<reference evidence="6" key="1">
    <citation type="submission" date="2014-02" db="EMBL/GenBank/DDBJ databases">
        <authorList>
            <person name="Genoscope - CEA"/>
        </authorList>
    </citation>
    <scope>NUCLEOTIDE SEQUENCE</scope>
    <source>
        <strain evidence="6">LS3</strain>
    </source>
</reference>
<name>A0A060T3R9_BLAAD</name>
<keyword evidence="1" id="KW-1133">Transmembrane helix</keyword>
<evidence type="ECO:0000259" key="5">
    <source>
        <dbReference type="Pfam" id="PF23226"/>
    </source>
</evidence>
<feature type="transmembrane region" description="Helical" evidence="1">
    <location>
        <begin position="535"/>
        <end position="553"/>
    </location>
</feature>
<dbReference type="Pfam" id="PF23022">
    <property type="entry name" value="6TM_1st_PGAP2IP"/>
    <property type="match status" value="1"/>
</dbReference>
<dbReference type="Gene3D" id="3.60.10.10">
    <property type="entry name" value="Endonuclease/exonuclease/phosphatase"/>
    <property type="match status" value="1"/>
</dbReference>
<dbReference type="GO" id="GO:0005783">
    <property type="term" value="C:endoplasmic reticulum"/>
    <property type="evidence" value="ECO:0007669"/>
    <property type="project" value="TreeGrafter"/>
</dbReference>
<dbReference type="GO" id="GO:0016020">
    <property type="term" value="C:membrane"/>
    <property type="evidence" value="ECO:0007669"/>
    <property type="project" value="GOC"/>
</dbReference>
<sequence length="942" mass="103915">MEPKGTVLVKTSAVWVSYAHTLFAASAFLGALIVGVALHYEKIVQNEHWGYPEEWFPSVSATIGDKYPERSVFQIFIAITSGPRFALVFLTYLLTARPGALAPKILMGAGILRTLTCGGWTYVTSTDDHDWHDIFMISYMVLTIPWTAIRVNLTPKNTAARTYRVVCATLFFTTIVPLIYWFIQHKVHRKAGAYTVYAFFEWALVLFDVAFDAGTALDFGSLEISIVDTTGVTAQSAGLFATHTTPHDKGTRKHHGFGALSFVIMVVNWFVFWSAVTALPLLIWYFPLWYMGISGYEAFLVAVAAPLVLLINFNRRLYAYIPQIPYLGTLIAIAAYWAKDPRYRLGLVGLGAGFATISLAMQFWGIQARPLAGIHRASGFSLGLILSAVAKLAFSTNNPIWPIMHEENGGWNRTGLAVGLVCALLVSRLQYSADQPTSSAGKNESALGAAFGVAGLIFALHTLLCDSSTMILWAWDGYHLAAPHPVPHGALTIAAMCLGVYLGVVKRNVTGNWSAYLVGCAGAFVLYAFRGWAGYVGGLVLAVYLMSIVPVILESAGRHNPGVTFGLGMFILVLLYLSHVWIVAYAFVPGGPLLRERSDLVMLAQQVCIGLGIWAHNKIKVSPVNNPIKVNTNIISLSRRVRSHVVIGCTILCALGAAISFKRVHRDAPVPHHPDSKSFTAGIWTIHFALDNDMWASEKRMADVMQELEVDVMGFLESDTQRAIGGFRDLTQPIADELGYYTDFGPGPNKHTWGAALVSKFPIVNSTHHLLPSPVGELAPAIHATLDVYGELIDVVVFHSGQEEDVEDRRLQSLGVADIMASSDRPMVLLSYLVTKPLQGNYNTYVSEYTGMRDIDSTDWDRWCQYILYKKLKRTAYARVSRSTITDTEIQVGKFVVGDSSSSDDRIDESQVPEELRFPALFRGQGVRGHRYHVFDEPRYYA</sequence>
<dbReference type="InterPro" id="IPR051916">
    <property type="entry name" value="GPI-anchor_lipid_remodeler"/>
</dbReference>
<dbReference type="Pfam" id="PF23226">
    <property type="entry name" value="Exo_endo_phos_PGAP2IP"/>
    <property type="match status" value="1"/>
</dbReference>
<dbReference type="FunFam" id="3.60.10.10:FF:000031">
    <property type="entry name" value="Calcofluor white hypersensitive protein"/>
    <property type="match status" value="1"/>
</dbReference>
<dbReference type="AlphaFoldDB" id="A0A060T3R9"/>
<dbReference type="PANTHER" id="PTHR14859">
    <property type="entry name" value="CALCOFLUOR WHITE HYPERSENSITIVE PROTEIN PRECURSOR"/>
    <property type="match status" value="1"/>
</dbReference>
<dbReference type="PhylomeDB" id="A0A060T3R9"/>
<keyword evidence="1" id="KW-0812">Transmembrane</keyword>
<feature type="transmembrane region" description="Helical" evidence="1">
    <location>
        <begin position="195"/>
        <end position="217"/>
    </location>
</feature>
<feature type="transmembrane region" description="Helical" evidence="1">
    <location>
        <begin position="484"/>
        <end position="504"/>
    </location>
</feature>
<dbReference type="Pfam" id="PF23021">
    <property type="entry name" value="6TM_2nd_PGAP2IP"/>
    <property type="match status" value="1"/>
</dbReference>
<dbReference type="InterPro" id="IPR053912">
    <property type="entry name" value="PGAP2IP_TM_1nd"/>
</dbReference>
<dbReference type="InterPro" id="IPR053911">
    <property type="entry name" value="PGAP2IP_TM_2nd"/>
</dbReference>
<feature type="domain" description="PGAP2IP first transmembrane" evidence="4">
    <location>
        <begin position="270"/>
        <end position="424"/>
    </location>
</feature>
<evidence type="ECO:0000256" key="1">
    <source>
        <dbReference type="SAM" id="Phobius"/>
    </source>
</evidence>
<dbReference type="Pfam" id="PF10277">
    <property type="entry name" value="Frag1"/>
    <property type="match status" value="1"/>
</dbReference>
<organism evidence="6">
    <name type="scientific">Blastobotrys adeninivorans</name>
    <name type="common">Yeast</name>
    <name type="synonym">Arxula adeninivorans</name>
    <dbReference type="NCBI Taxonomy" id="409370"/>
    <lineage>
        <taxon>Eukaryota</taxon>
        <taxon>Fungi</taxon>
        <taxon>Dikarya</taxon>
        <taxon>Ascomycota</taxon>
        <taxon>Saccharomycotina</taxon>
        <taxon>Dipodascomycetes</taxon>
        <taxon>Dipodascales</taxon>
        <taxon>Trichomonascaceae</taxon>
        <taxon>Blastobotrys</taxon>
    </lineage>
</organism>
<feature type="transmembrane region" description="Helical" evidence="1">
    <location>
        <begin position="134"/>
        <end position="153"/>
    </location>
</feature>
<feature type="transmembrane region" description="Helical" evidence="1">
    <location>
        <begin position="317"/>
        <end position="337"/>
    </location>
</feature>
<feature type="transmembrane region" description="Helical" evidence="1">
    <location>
        <begin position="105"/>
        <end position="122"/>
    </location>
</feature>
<protein>
    <submittedName>
        <fullName evidence="6">ARAD1C42152p</fullName>
    </submittedName>
</protein>
<dbReference type="InterPro" id="IPR019402">
    <property type="entry name" value="CWH43_N"/>
</dbReference>
<dbReference type="SUPFAM" id="SSF56219">
    <property type="entry name" value="DNase I-like"/>
    <property type="match status" value="1"/>
</dbReference>